<dbReference type="SUPFAM" id="SSF51735">
    <property type="entry name" value="NAD(P)-binding Rossmann-fold domains"/>
    <property type="match status" value="1"/>
</dbReference>
<reference evidence="7 8" key="1">
    <citation type="submission" date="2016-01" db="EMBL/GenBank/DDBJ databases">
        <authorList>
            <person name="Oliw E.H."/>
        </authorList>
    </citation>
    <scope>NUCLEOTIDE SEQUENCE [LARGE SCALE GENOMIC DNA]</scope>
    <source>
        <strain evidence="7 8">Kerr 14</strain>
    </source>
</reference>
<protein>
    <submittedName>
        <fullName evidence="7">Zinc-binding dehydrogenase</fullName>
    </submittedName>
</protein>
<proteinExistence type="inferred from homology"/>
<dbReference type="CDD" id="cd08234">
    <property type="entry name" value="threonine_DH_like"/>
    <property type="match status" value="1"/>
</dbReference>
<dbReference type="Pfam" id="PF00107">
    <property type="entry name" value="ADH_zinc_N"/>
    <property type="match status" value="1"/>
</dbReference>
<evidence type="ECO:0000256" key="1">
    <source>
        <dbReference type="ARBA" id="ARBA00022723"/>
    </source>
</evidence>
<dbReference type="PANTHER" id="PTHR43401:SF2">
    <property type="entry name" value="L-THREONINE 3-DEHYDROGENASE"/>
    <property type="match status" value="1"/>
</dbReference>
<evidence type="ECO:0000313" key="8">
    <source>
        <dbReference type="Proteomes" id="UP000191897"/>
    </source>
</evidence>
<dbReference type="AlphaFoldDB" id="A0A1S7RFS9"/>
<comment type="cofactor">
    <cofactor evidence="4">
        <name>Zn(2+)</name>
        <dbReference type="ChEBI" id="CHEBI:29105"/>
    </cofactor>
</comment>
<keyword evidence="3" id="KW-0560">Oxidoreductase</keyword>
<dbReference type="Gene3D" id="3.40.50.720">
    <property type="entry name" value="NAD(P)-binding Rossmann-like Domain"/>
    <property type="match status" value="1"/>
</dbReference>
<feature type="domain" description="Alcohol dehydrogenase-like N-terminal" evidence="6">
    <location>
        <begin position="26"/>
        <end position="133"/>
    </location>
</feature>
<dbReference type="Pfam" id="PF08240">
    <property type="entry name" value="ADH_N"/>
    <property type="match status" value="1"/>
</dbReference>
<dbReference type="InterPro" id="IPR050129">
    <property type="entry name" value="Zn_alcohol_dh"/>
</dbReference>
<feature type="domain" description="Alcohol dehydrogenase-like C-terminal" evidence="5">
    <location>
        <begin position="176"/>
        <end position="297"/>
    </location>
</feature>
<dbReference type="InterPro" id="IPR011032">
    <property type="entry name" value="GroES-like_sf"/>
</dbReference>
<evidence type="ECO:0000313" key="7">
    <source>
        <dbReference type="EMBL" id="CUX51951.1"/>
    </source>
</evidence>
<dbReference type="InterPro" id="IPR036291">
    <property type="entry name" value="NAD(P)-bd_dom_sf"/>
</dbReference>
<dbReference type="PROSITE" id="PS00059">
    <property type="entry name" value="ADH_ZINC"/>
    <property type="match status" value="1"/>
</dbReference>
<organism evidence="7 8">
    <name type="scientific">Agrobacterium tumefaciens str. Kerr 14</name>
    <dbReference type="NCBI Taxonomy" id="1183424"/>
    <lineage>
        <taxon>Bacteria</taxon>
        <taxon>Pseudomonadati</taxon>
        <taxon>Pseudomonadota</taxon>
        <taxon>Alphaproteobacteria</taxon>
        <taxon>Hyphomicrobiales</taxon>
        <taxon>Rhizobiaceae</taxon>
        <taxon>Rhizobium/Agrobacterium group</taxon>
        <taxon>Agrobacterium</taxon>
        <taxon>Agrobacterium tumefaciens complex</taxon>
    </lineage>
</organism>
<dbReference type="InterPro" id="IPR013154">
    <property type="entry name" value="ADH-like_N"/>
</dbReference>
<name>A0A1S7RFS9_AGRTU</name>
<dbReference type="Proteomes" id="UP000191897">
    <property type="component" value="Unassembled WGS sequence"/>
</dbReference>
<dbReference type="GO" id="GO:0008270">
    <property type="term" value="F:zinc ion binding"/>
    <property type="evidence" value="ECO:0007669"/>
    <property type="project" value="InterPro"/>
</dbReference>
<evidence type="ECO:0000259" key="5">
    <source>
        <dbReference type="Pfam" id="PF00107"/>
    </source>
</evidence>
<evidence type="ECO:0000256" key="4">
    <source>
        <dbReference type="RuleBase" id="RU361277"/>
    </source>
</evidence>
<comment type="similarity">
    <text evidence="4">Belongs to the zinc-containing alcohol dehydrogenase family.</text>
</comment>
<dbReference type="EMBL" id="FBWC01000024">
    <property type="protein sequence ID" value="CUX51951.1"/>
    <property type="molecule type" value="Genomic_DNA"/>
</dbReference>
<accession>A0A1S7RFS9</accession>
<sequence length="338" mass="35475">MTMHAIQFVEKGRAVLAEVPVADLPPGHALVRVKASGLCHTDIDVLHARYGDGAFPVIPGHEYAGEVAAVAADVTCIKVGERVVVDPNLPCGVCASCRKGLTNLCSTLKAYGVSHNGGFAEFSVVHADHLHRIGSMPYHVAALAEPLACVVNGMQSAGIGESGIVPENALVFGAGPIGLLLALSLKSRGIRTVTIADINESRLAFAEDLGLEVAVSGSEALLRQQKSFDFVADATGIAAVAEAMIPLVADGGTALFFGVCAPDARIAVSPFEIFRRQLKLVGSHSLNRNIPQALAILETDGDVMARLVSHRLPLSEMLPFFTKKPSDPATMKVQFAAE</sequence>
<dbReference type="PANTHER" id="PTHR43401">
    <property type="entry name" value="L-THREONINE 3-DEHYDROGENASE"/>
    <property type="match status" value="1"/>
</dbReference>
<gene>
    <name evidence="7" type="ORF">AGR4C_Lc20006</name>
</gene>
<keyword evidence="2 4" id="KW-0862">Zinc</keyword>
<dbReference type="Gene3D" id="3.90.180.10">
    <property type="entry name" value="Medium-chain alcohol dehydrogenases, catalytic domain"/>
    <property type="match status" value="1"/>
</dbReference>
<dbReference type="InterPro" id="IPR013149">
    <property type="entry name" value="ADH-like_C"/>
</dbReference>
<dbReference type="SUPFAM" id="SSF50129">
    <property type="entry name" value="GroES-like"/>
    <property type="match status" value="1"/>
</dbReference>
<evidence type="ECO:0000259" key="6">
    <source>
        <dbReference type="Pfam" id="PF08240"/>
    </source>
</evidence>
<keyword evidence="1 4" id="KW-0479">Metal-binding</keyword>
<evidence type="ECO:0000256" key="3">
    <source>
        <dbReference type="ARBA" id="ARBA00023002"/>
    </source>
</evidence>
<dbReference type="InterPro" id="IPR002328">
    <property type="entry name" value="ADH_Zn_CS"/>
</dbReference>
<dbReference type="GO" id="GO:0016491">
    <property type="term" value="F:oxidoreductase activity"/>
    <property type="evidence" value="ECO:0007669"/>
    <property type="project" value="UniProtKB-KW"/>
</dbReference>
<evidence type="ECO:0000256" key="2">
    <source>
        <dbReference type="ARBA" id="ARBA00022833"/>
    </source>
</evidence>